<organism evidence="3 4">
    <name type="scientific">Drouetiella hepatica Uher 2000/2452</name>
    <dbReference type="NCBI Taxonomy" id="904376"/>
    <lineage>
        <taxon>Bacteria</taxon>
        <taxon>Bacillati</taxon>
        <taxon>Cyanobacteriota</taxon>
        <taxon>Cyanophyceae</taxon>
        <taxon>Oculatellales</taxon>
        <taxon>Oculatellaceae</taxon>
        <taxon>Drouetiella</taxon>
    </lineage>
</organism>
<keyword evidence="1" id="KW-0812">Transmembrane</keyword>
<dbReference type="Pfam" id="PF09084">
    <property type="entry name" value="NMT1"/>
    <property type="match status" value="1"/>
</dbReference>
<evidence type="ECO:0000313" key="3">
    <source>
        <dbReference type="EMBL" id="MBW4658087.1"/>
    </source>
</evidence>
<keyword evidence="1" id="KW-1133">Transmembrane helix</keyword>
<accession>A0A951ULH4</accession>
<feature type="domain" description="SsuA/THI5-like" evidence="2">
    <location>
        <begin position="75"/>
        <end position="275"/>
    </location>
</feature>
<evidence type="ECO:0000259" key="2">
    <source>
        <dbReference type="Pfam" id="PF09084"/>
    </source>
</evidence>
<dbReference type="Proteomes" id="UP000757435">
    <property type="component" value="Unassembled WGS sequence"/>
</dbReference>
<dbReference type="InterPro" id="IPR027939">
    <property type="entry name" value="NMT1/THI5"/>
</dbReference>
<dbReference type="InterPro" id="IPR006311">
    <property type="entry name" value="TAT_signal"/>
</dbReference>
<dbReference type="PROSITE" id="PS51318">
    <property type="entry name" value="TAT"/>
    <property type="match status" value="1"/>
</dbReference>
<reference evidence="3" key="1">
    <citation type="submission" date="2021-05" db="EMBL/GenBank/DDBJ databases">
        <authorList>
            <person name="Pietrasiak N."/>
            <person name="Ward R."/>
            <person name="Stajich J.E."/>
            <person name="Kurbessoian T."/>
        </authorList>
    </citation>
    <scope>NUCLEOTIDE SEQUENCE</scope>
    <source>
        <strain evidence="3">UHER 2000/2452</strain>
    </source>
</reference>
<sequence length="368" mass="39934">MTPRYPSDRSPKITQINRRRFIQYGAIALGTGVVTACAANSPVSSPSSSPNLGASPSPTGALTKVGFGTNWYAQAEHGGFYQAIATGIYKSYGLDVTIKMGGPQVNGTQLLMGGAIEFFMGYGSDAIKAIEEGIPKVTVASIFQKDPQILIAHPEAGAKDLKDLKGKPIFISSAANVTFWPFLKAKYGFTDGQKRPYNFSPAPFLADKASVQQGYLSSEPLSIKKEGGFEPTVFLLADYGYDPYSTTIECKQELVQQNPDLVQRFVEASIKGWYSYLEGDSKPGNDLIKKDNPEMTDDQLAFGIAKMKEYGIATSGDAETNGIGAMTDDRWKSFFDTMVAQGVFKQTTDYKQAYTLQFVNKGTAAYKG</sequence>
<evidence type="ECO:0000256" key="1">
    <source>
        <dbReference type="SAM" id="Phobius"/>
    </source>
</evidence>
<dbReference type="InterPro" id="IPR015168">
    <property type="entry name" value="SsuA/THI5"/>
</dbReference>
<dbReference type="SUPFAM" id="SSF53850">
    <property type="entry name" value="Periplasmic binding protein-like II"/>
    <property type="match status" value="1"/>
</dbReference>
<evidence type="ECO:0000313" key="4">
    <source>
        <dbReference type="Proteomes" id="UP000757435"/>
    </source>
</evidence>
<name>A0A951ULH4_9CYAN</name>
<dbReference type="EMBL" id="JAHHHD010000004">
    <property type="protein sequence ID" value="MBW4658087.1"/>
    <property type="molecule type" value="Genomic_DNA"/>
</dbReference>
<gene>
    <name evidence="3" type="ORF">KME15_05395</name>
</gene>
<comment type="caution">
    <text evidence="3">The sequence shown here is derived from an EMBL/GenBank/DDBJ whole genome shotgun (WGS) entry which is preliminary data.</text>
</comment>
<keyword evidence="1" id="KW-0472">Membrane</keyword>
<dbReference type="PANTHER" id="PTHR31528">
    <property type="entry name" value="4-AMINO-5-HYDROXYMETHYL-2-METHYLPYRIMIDINE PHOSPHATE SYNTHASE THI11-RELATED"/>
    <property type="match status" value="1"/>
</dbReference>
<feature type="transmembrane region" description="Helical" evidence="1">
    <location>
        <begin position="21"/>
        <end position="41"/>
    </location>
</feature>
<dbReference type="Gene3D" id="3.40.190.10">
    <property type="entry name" value="Periplasmic binding protein-like II"/>
    <property type="match status" value="2"/>
</dbReference>
<reference evidence="3" key="2">
    <citation type="journal article" date="2022" name="Microbiol. Resour. Announc.">
        <title>Metagenome Sequencing to Explore Phylogenomics of Terrestrial Cyanobacteria.</title>
        <authorList>
            <person name="Ward R.D."/>
            <person name="Stajich J.E."/>
            <person name="Johansen J.R."/>
            <person name="Huntemann M."/>
            <person name="Clum A."/>
            <person name="Foster B."/>
            <person name="Foster B."/>
            <person name="Roux S."/>
            <person name="Palaniappan K."/>
            <person name="Varghese N."/>
            <person name="Mukherjee S."/>
            <person name="Reddy T.B.K."/>
            <person name="Daum C."/>
            <person name="Copeland A."/>
            <person name="Chen I.A."/>
            <person name="Ivanova N.N."/>
            <person name="Kyrpides N.C."/>
            <person name="Shapiro N."/>
            <person name="Eloe-Fadrosh E.A."/>
            <person name="Pietrasiak N."/>
        </authorList>
    </citation>
    <scope>NUCLEOTIDE SEQUENCE</scope>
    <source>
        <strain evidence="3">UHER 2000/2452</strain>
    </source>
</reference>
<dbReference type="AlphaFoldDB" id="A0A951ULH4"/>
<protein>
    <submittedName>
        <fullName evidence="3">ABC transporter substrate-binding protein</fullName>
    </submittedName>
</protein>
<dbReference type="PANTHER" id="PTHR31528:SF3">
    <property type="entry name" value="THIAMINE BIOSYNTHESIS PROTEIN HI_0357-RELATED"/>
    <property type="match status" value="1"/>
</dbReference>
<proteinExistence type="predicted"/>
<dbReference type="GO" id="GO:0009228">
    <property type="term" value="P:thiamine biosynthetic process"/>
    <property type="evidence" value="ECO:0007669"/>
    <property type="project" value="InterPro"/>
</dbReference>